<dbReference type="Pfam" id="PF19068">
    <property type="entry name" value="DUF5764"/>
    <property type="match status" value="1"/>
</dbReference>
<reference evidence="1" key="1">
    <citation type="journal article" date="2020" name="Nature">
        <title>Giant virus diversity and host interactions through global metagenomics.</title>
        <authorList>
            <person name="Schulz F."/>
            <person name="Roux S."/>
            <person name="Paez-Espino D."/>
            <person name="Jungbluth S."/>
            <person name="Walsh D.A."/>
            <person name="Denef V.J."/>
            <person name="McMahon K.D."/>
            <person name="Konstantinidis K.T."/>
            <person name="Eloe-Fadrosh E.A."/>
            <person name="Kyrpides N.C."/>
            <person name="Woyke T."/>
        </authorList>
    </citation>
    <scope>NUCLEOTIDE SEQUENCE</scope>
    <source>
        <strain evidence="1">GVMAG-M-3300009068-24</strain>
    </source>
</reference>
<proteinExistence type="predicted"/>
<dbReference type="AlphaFoldDB" id="A0A6C0ELV9"/>
<organism evidence="1">
    <name type="scientific">viral metagenome</name>
    <dbReference type="NCBI Taxonomy" id="1070528"/>
    <lineage>
        <taxon>unclassified sequences</taxon>
        <taxon>metagenomes</taxon>
        <taxon>organismal metagenomes</taxon>
    </lineage>
</organism>
<sequence>MDDFVLSNLQESRNEWCSRLVSIFCPLVVEGIRSIFNESWKICLESGETEKYLMTFQNFLTRIPKWNSVIVEEERKRIIERSGCNYLEDLITCVHIIQLKVLTCIRVGNRQKKIDITIPKLDHFIHKVYIHVARKIYTNVYLFEHQISPLQMQKNARETELIVQECILTTIRESIPTEEIIRAYMDECVEAEEEVTIEPIAEPVVTGSSEGGEVAGGAATETTKIPSIVDDMPVTEPKVTDMPQDSLTVTSFQELDAALDARPVPDQETTARTIERLGETVASQALTTKLAEDAPLNDSLRIHTDKLHMGMDDLGIVDLDAPAEPAAFSTAAAPMTLAMLGMEEI</sequence>
<evidence type="ECO:0000313" key="1">
    <source>
        <dbReference type="EMBL" id="QHT29702.1"/>
    </source>
</evidence>
<dbReference type="EMBL" id="MN738881">
    <property type="protein sequence ID" value="QHT29702.1"/>
    <property type="molecule type" value="Genomic_DNA"/>
</dbReference>
<name>A0A6C0ELV9_9ZZZZ</name>
<protein>
    <submittedName>
        <fullName evidence="1">Uncharacterized protein</fullName>
    </submittedName>
</protein>
<dbReference type="InterPro" id="IPR043913">
    <property type="entry name" value="DUF5764"/>
</dbReference>
<accession>A0A6C0ELV9</accession>